<organism evidence="2 3">
    <name type="scientific">Cicer arietinum</name>
    <name type="common">Chickpea</name>
    <name type="synonym">Garbanzo</name>
    <dbReference type="NCBI Taxonomy" id="3827"/>
    <lineage>
        <taxon>Eukaryota</taxon>
        <taxon>Viridiplantae</taxon>
        <taxon>Streptophyta</taxon>
        <taxon>Embryophyta</taxon>
        <taxon>Tracheophyta</taxon>
        <taxon>Spermatophyta</taxon>
        <taxon>Magnoliopsida</taxon>
        <taxon>eudicotyledons</taxon>
        <taxon>Gunneridae</taxon>
        <taxon>Pentapetalae</taxon>
        <taxon>rosids</taxon>
        <taxon>fabids</taxon>
        <taxon>Fabales</taxon>
        <taxon>Fabaceae</taxon>
        <taxon>Papilionoideae</taxon>
        <taxon>50 kb inversion clade</taxon>
        <taxon>NPAAA clade</taxon>
        <taxon>Hologalegina</taxon>
        <taxon>IRL clade</taxon>
        <taxon>Cicereae</taxon>
        <taxon>Cicer</taxon>
    </lineage>
</organism>
<accession>A0A3Q7YB06</accession>
<reference evidence="3" key="2">
    <citation type="submission" date="2025-08" db="UniProtKB">
        <authorList>
            <consortium name="RefSeq"/>
        </authorList>
    </citation>
    <scope>IDENTIFICATION</scope>
    <source>
        <tissue evidence="3">Etiolated seedlings</tissue>
    </source>
</reference>
<dbReference type="AlphaFoldDB" id="A0A3Q7YB06"/>
<sequence>MLEMKNPELDISTILPETDIQDACVIVSSKETESNIELVDNQKIKKGIKRGRGRPPKKQFSSRSNKQKPPNPEWIGRWIRRQKTRRSGRSDTFFIHKTIPNLTCRSKKEVERFEKDGTRPGKNANKRGNEK</sequence>
<feature type="compositionally biased region" description="Polar residues" evidence="1">
    <location>
        <begin position="59"/>
        <end position="68"/>
    </location>
</feature>
<proteinExistence type="predicted"/>
<feature type="region of interest" description="Disordered" evidence="1">
    <location>
        <begin position="106"/>
        <end position="131"/>
    </location>
</feature>
<reference evidence="2" key="1">
    <citation type="journal article" date="2013" name="Nat. Biotechnol.">
        <title>Draft genome sequence of chickpea (Cicer arietinum) provides a resource for trait improvement.</title>
        <authorList>
            <person name="Varshney R.K."/>
            <person name="Song C."/>
            <person name="Saxena R.K."/>
            <person name="Azam S."/>
            <person name="Yu S."/>
            <person name="Sharpe A.G."/>
            <person name="Cannon S."/>
            <person name="Baek J."/>
            <person name="Rosen B.D."/>
            <person name="Tar'an B."/>
            <person name="Millan T."/>
            <person name="Zhang X."/>
            <person name="Ramsay L.D."/>
            <person name="Iwata A."/>
            <person name="Wang Y."/>
            <person name="Nelson W."/>
            <person name="Farmer A.D."/>
            <person name="Gaur P.M."/>
            <person name="Soderlund C."/>
            <person name="Penmetsa R.V."/>
            <person name="Xu C."/>
            <person name="Bharti A.K."/>
            <person name="He W."/>
            <person name="Winter P."/>
            <person name="Zhao S."/>
            <person name="Hane J.K."/>
            <person name="Carrasquilla-Garcia N."/>
            <person name="Condie J.A."/>
            <person name="Upadhyaya H.D."/>
            <person name="Luo M.C."/>
            <person name="Thudi M."/>
            <person name="Gowda C.L."/>
            <person name="Singh N.P."/>
            <person name="Lichtenzveig J."/>
            <person name="Gali K.K."/>
            <person name="Rubio J."/>
            <person name="Nadarajan N."/>
            <person name="Dolezel J."/>
            <person name="Bansal K.C."/>
            <person name="Xu X."/>
            <person name="Edwards D."/>
            <person name="Zhang G."/>
            <person name="Kahl G."/>
            <person name="Gil J."/>
            <person name="Singh K.B."/>
            <person name="Datta S.K."/>
            <person name="Jackson S.A."/>
            <person name="Wang J."/>
            <person name="Cook D.R."/>
        </authorList>
    </citation>
    <scope>NUCLEOTIDE SEQUENCE [LARGE SCALE GENOMIC DNA]</scope>
    <source>
        <strain evidence="2">cv. CDC Frontier</strain>
    </source>
</reference>
<evidence type="ECO:0000256" key="1">
    <source>
        <dbReference type="SAM" id="MobiDB-lite"/>
    </source>
</evidence>
<dbReference type="Proteomes" id="UP000087171">
    <property type="component" value="Chromosome Ca5"/>
</dbReference>
<name>A0A3Q7YB06_CICAR</name>
<protein>
    <submittedName>
        <fullName evidence="3">Uncharacterized protein LOC113786556</fullName>
    </submittedName>
</protein>
<gene>
    <name evidence="3" type="primary">LOC113786556</name>
</gene>
<feature type="compositionally biased region" description="Basic residues" evidence="1">
    <location>
        <begin position="44"/>
        <end position="57"/>
    </location>
</feature>
<keyword evidence="2" id="KW-1185">Reference proteome</keyword>
<dbReference type="RefSeq" id="XP_027190142.1">
    <property type="nucleotide sequence ID" value="XM_027334341.1"/>
</dbReference>
<feature type="compositionally biased region" description="Basic residues" evidence="1">
    <location>
        <begin position="78"/>
        <end position="87"/>
    </location>
</feature>
<evidence type="ECO:0000313" key="3">
    <source>
        <dbReference type="RefSeq" id="XP_027190142.1"/>
    </source>
</evidence>
<feature type="region of interest" description="Disordered" evidence="1">
    <location>
        <begin position="43"/>
        <end position="93"/>
    </location>
</feature>
<feature type="compositionally biased region" description="Basic and acidic residues" evidence="1">
    <location>
        <begin position="106"/>
        <end position="119"/>
    </location>
</feature>
<evidence type="ECO:0000313" key="2">
    <source>
        <dbReference type="Proteomes" id="UP000087171"/>
    </source>
</evidence>
<dbReference type="OrthoDB" id="1436306at2759"/>